<keyword evidence="6 8" id="KW-0472">Membrane</keyword>
<evidence type="ECO:0000256" key="1">
    <source>
        <dbReference type="ARBA" id="ARBA00004571"/>
    </source>
</evidence>
<reference evidence="15" key="1">
    <citation type="journal article" date="2019" name="Int. J. Syst. Evol. Microbiol.">
        <title>The Global Catalogue of Microorganisms (GCM) 10K type strain sequencing project: providing services to taxonomists for standard genome sequencing and annotation.</title>
        <authorList>
            <consortium name="The Broad Institute Genomics Platform"/>
            <consortium name="The Broad Institute Genome Sequencing Center for Infectious Disease"/>
            <person name="Wu L."/>
            <person name="Ma J."/>
        </authorList>
    </citation>
    <scope>NUCLEOTIDE SEQUENCE [LARGE SCALE GENOMIC DNA]</scope>
    <source>
        <strain evidence="15">CGMCC 1.10759</strain>
    </source>
</reference>
<evidence type="ECO:0000256" key="7">
    <source>
        <dbReference type="ARBA" id="ARBA00023237"/>
    </source>
</evidence>
<evidence type="ECO:0000256" key="10">
    <source>
        <dbReference type="SAM" id="MobiDB-lite"/>
    </source>
</evidence>
<sequence>MRNRAGMERGVAVMSVCVGLFGLSAVHAQDEGEVTEVIVTGSRIKQNEFDAPTPTVAISAAAIERSGTTNLTDFLRTLPALLSSEDDLTNTGSQGYIGSTGLNLLNLRNLGEERTLVLVDGRRHVAQLPETAAVDINTIPMDLIERVDVVTGGVSAVYGADAVSGVVNFVMKKDFEGLVGRVQYGGADGGGPNDVLATLTGGLNFADGRGNIAGSIQYTDRGRLEARERDYLRGANYTTMRRNPNDPDDDPGVPDEVPLNDMHFYDSARQGAIDVDFDGVPDTLPSGAAYQIPRFVAPYYSQGGSGTPLADYIGDLLPEAKTTVASVFGHFNVSDAVNFFGEAKFVHGKATAYGQPTFDFYLFESADNPYLPAAVAAQIVSGAAADGFGDPSAPDGVLVSRDNFDLGVRGEEVTRDTMRFVAGVNGDVWSRYRYEVSYTYGQSDIDSLALNNRYNDRFFAAIDVVTNPLTGQATCRSNLDPSALPYQPWQSFDFSGPLSFTPGPNSGCRPLNIFGEGVADPAALAWVMLNNKTTSRLTQNVFNAFLSGPVPGIVLPAGDIDAVVGVEWRREGSRSEPPLADRLGQTFGNVILPTDGDFDVKEAFAEIRIPVLANLPFVEKLQVSGAVRVSDYSTVGSTTTWNTGLLWAPVRDVSFRGTVAESVRAPNIAELFSPQSQTFEGIEDPCDASQLSNGTSYRAANCAAILSSLGVLNPGAFIDPNSATIPGVATGNASLSEETARTYTFGAVFRPRFAEGLALSIDYYDINIKQAISTADAQDVADNCVDQPTIDNVFCDSLTRAAGSGAITTFVVQPENVASFRTRGIDFNINYLLNPARLGMAADIGTFTFSLIGSRLDRLTTIPTLGAEQIDERTTADLDSGTYAPKWTTVFDTTWEYRGLTVNYGYNYFSKTTRYSLLTLAGNPDQASRSNIYYDARETHDLSASYDFSSGYRVYAGVNNLTDERPDYAIIYPVSPVGRFYYAGLKVSFGGR</sequence>
<evidence type="ECO:0000313" key="14">
    <source>
        <dbReference type="EMBL" id="MFC4312331.1"/>
    </source>
</evidence>
<keyword evidence="15" id="KW-1185">Reference proteome</keyword>
<evidence type="ECO:0000256" key="2">
    <source>
        <dbReference type="ARBA" id="ARBA00022448"/>
    </source>
</evidence>
<keyword evidence="2 8" id="KW-0813">Transport</keyword>
<evidence type="ECO:0000256" key="6">
    <source>
        <dbReference type="ARBA" id="ARBA00023136"/>
    </source>
</evidence>
<name>A0ABV8SXH9_9GAMM</name>
<evidence type="ECO:0000256" key="3">
    <source>
        <dbReference type="ARBA" id="ARBA00022452"/>
    </source>
</evidence>
<dbReference type="InterPro" id="IPR000531">
    <property type="entry name" value="Beta-barrel_TonB"/>
</dbReference>
<dbReference type="SUPFAM" id="SSF56935">
    <property type="entry name" value="Porins"/>
    <property type="match status" value="1"/>
</dbReference>
<feature type="region of interest" description="Disordered" evidence="10">
    <location>
        <begin position="236"/>
        <end position="256"/>
    </location>
</feature>
<dbReference type="InterPro" id="IPR036942">
    <property type="entry name" value="Beta-barrel_TonB_sf"/>
</dbReference>
<keyword evidence="4 8" id="KW-0812">Transmembrane</keyword>
<dbReference type="InterPro" id="IPR039426">
    <property type="entry name" value="TonB-dep_rcpt-like"/>
</dbReference>
<keyword evidence="3 8" id="KW-1134">Transmembrane beta strand</keyword>
<evidence type="ECO:0000259" key="12">
    <source>
        <dbReference type="Pfam" id="PF00593"/>
    </source>
</evidence>
<evidence type="ECO:0000259" key="13">
    <source>
        <dbReference type="Pfam" id="PF07715"/>
    </source>
</evidence>
<keyword evidence="7 8" id="KW-0998">Cell outer membrane</keyword>
<keyword evidence="14" id="KW-0675">Receptor</keyword>
<keyword evidence="5 9" id="KW-0798">TonB box</keyword>
<comment type="caution">
    <text evidence="14">The sequence shown here is derived from an EMBL/GenBank/DDBJ whole genome shotgun (WGS) entry which is preliminary data.</text>
</comment>
<protein>
    <submittedName>
        <fullName evidence="14">TonB-dependent receptor plug domain-containing protein</fullName>
    </submittedName>
</protein>
<dbReference type="Proteomes" id="UP001595904">
    <property type="component" value="Unassembled WGS sequence"/>
</dbReference>
<evidence type="ECO:0000313" key="15">
    <source>
        <dbReference type="Proteomes" id="UP001595904"/>
    </source>
</evidence>
<dbReference type="PANTHER" id="PTHR47234">
    <property type="match status" value="1"/>
</dbReference>
<evidence type="ECO:0000256" key="5">
    <source>
        <dbReference type="ARBA" id="ARBA00023077"/>
    </source>
</evidence>
<comment type="subcellular location">
    <subcellularLocation>
        <location evidence="1 8">Cell outer membrane</location>
        <topology evidence="1 8">Multi-pass membrane protein</topology>
    </subcellularLocation>
</comment>
<evidence type="ECO:0000256" key="4">
    <source>
        <dbReference type="ARBA" id="ARBA00022692"/>
    </source>
</evidence>
<proteinExistence type="inferred from homology"/>
<evidence type="ECO:0000256" key="11">
    <source>
        <dbReference type="SAM" id="SignalP"/>
    </source>
</evidence>
<dbReference type="InterPro" id="IPR037066">
    <property type="entry name" value="Plug_dom_sf"/>
</dbReference>
<dbReference type="PANTHER" id="PTHR47234:SF2">
    <property type="entry name" value="TONB-DEPENDENT RECEPTOR"/>
    <property type="match status" value="1"/>
</dbReference>
<comment type="similarity">
    <text evidence="8 9">Belongs to the TonB-dependent receptor family.</text>
</comment>
<dbReference type="PROSITE" id="PS52016">
    <property type="entry name" value="TONB_DEPENDENT_REC_3"/>
    <property type="match status" value="1"/>
</dbReference>
<dbReference type="Gene3D" id="2.170.130.10">
    <property type="entry name" value="TonB-dependent receptor, plug domain"/>
    <property type="match status" value="1"/>
</dbReference>
<dbReference type="EMBL" id="JBHSDU010000014">
    <property type="protein sequence ID" value="MFC4312331.1"/>
    <property type="molecule type" value="Genomic_DNA"/>
</dbReference>
<gene>
    <name evidence="14" type="ORF">ACFPN2_24830</name>
</gene>
<dbReference type="RefSeq" id="WP_380601627.1">
    <property type="nucleotide sequence ID" value="NZ_JBHSDU010000014.1"/>
</dbReference>
<feature type="signal peptide" evidence="11">
    <location>
        <begin position="1"/>
        <end position="28"/>
    </location>
</feature>
<dbReference type="Pfam" id="PF00593">
    <property type="entry name" value="TonB_dep_Rec_b-barrel"/>
    <property type="match status" value="1"/>
</dbReference>
<keyword evidence="11" id="KW-0732">Signal</keyword>
<dbReference type="InterPro" id="IPR012910">
    <property type="entry name" value="Plug_dom"/>
</dbReference>
<organism evidence="14 15">
    <name type="scientific">Steroidobacter flavus</name>
    <dbReference type="NCBI Taxonomy" id="1842136"/>
    <lineage>
        <taxon>Bacteria</taxon>
        <taxon>Pseudomonadati</taxon>
        <taxon>Pseudomonadota</taxon>
        <taxon>Gammaproteobacteria</taxon>
        <taxon>Steroidobacterales</taxon>
        <taxon>Steroidobacteraceae</taxon>
        <taxon>Steroidobacter</taxon>
    </lineage>
</organism>
<accession>A0ABV8SXH9</accession>
<evidence type="ECO:0000256" key="9">
    <source>
        <dbReference type="RuleBase" id="RU003357"/>
    </source>
</evidence>
<feature type="domain" description="TonB-dependent receptor plug" evidence="13">
    <location>
        <begin position="49"/>
        <end position="166"/>
    </location>
</feature>
<dbReference type="Pfam" id="PF07715">
    <property type="entry name" value="Plug"/>
    <property type="match status" value="1"/>
</dbReference>
<evidence type="ECO:0000256" key="8">
    <source>
        <dbReference type="PROSITE-ProRule" id="PRU01360"/>
    </source>
</evidence>
<feature type="domain" description="TonB-dependent receptor-like beta-barrel" evidence="12">
    <location>
        <begin position="403"/>
        <end position="961"/>
    </location>
</feature>
<feature type="chain" id="PRO_5046124075" evidence="11">
    <location>
        <begin position="29"/>
        <end position="992"/>
    </location>
</feature>
<dbReference type="Gene3D" id="2.40.170.20">
    <property type="entry name" value="TonB-dependent receptor, beta-barrel domain"/>
    <property type="match status" value="1"/>
</dbReference>